<dbReference type="SUPFAM" id="SSF54637">
    <property type="entry name" value="Thioesterase/thiol ester dehydrase-isomerase"/>
    <property type="match status" value="1"/>
</dbReference>
<dbReference type="InterPro" id="IPR052741">
    <property type="entry name" value="Mitochondrial_HTD2"/>
</dbReference>
<dbReference type="AlphaFoldDB" id="A0A9P6U7Z9"/>
<dbReference type="GO" id="GO:0019171">
    <property type="term" value="F:(3R)-hydroxyacyl-[acyl-carrier-protein] dehydratase activity"/>
    <property type="evidence" value="ECO:0007669"/>
    <property type="project" value="TreeGrafter"/>
</dbReference>
<dbReference type="InterPro" id="IPR029069">
    <property type="entry name" value="HotDog_dom_sf"/>
</dbReference>
<proteinExistence type="predicted"/>
<sequence>MTCLSRLSSVARRLPCTAAVLALPHRLPWFPAAAVKIQPSSVARPPSTTSRCLHISPHAYHAATTSPPPAESDALRIIDSWRDKVLAKPTVVEHDTIRPLTMVQLDMTLSKGPVLANPVSSTPVAQLGTPLPVNWHHAFFPPLIGENDLGQDGYEMTHAPPAPFLARMWAGGAVEQNPANLLRVGQAMTMKTRCTAVDVKQSRQGEPMVFVRLEKQVENEHGWALTDTRTLVYMEKDETKKPLTRPKNVKPRRTAEFSMTVLPTIMTLFRYSALTFNTHRIHYDHEYATKVEDHPACIVHGPLTATYLIENLRHRLAPGLVMKNFQYRALSPLYVDQPLTVCARQMDLTPTQFAPDVVGCYEVWATNSDGGLSMSGTVEVAHEQAK</sequence>
<dbReference type="PANTHER" id="PTHR28152">
    <property type="entry name" value="HYDROXYACYL-THIOESTER DEHYDRATASE TYPE 2, MITOCHONDRIAL"/>
    <property type="match status" value="1"/>
</dbReference>
<evidence type="ECO:0000313" key="1">
    <source>
        <dbReference type="EMBL" id="KAG0264547.1"/>
    </source>
</evidence>
<dbReference type="Proteomes" id="UP000807716">
    <property type="component" value="Unassembled WGS sequence"/>
</dbReference>
<name>A0A9P6U7Z9_9FUNG</name>
<evidence type="ECO:0008006" key="3">
    <source>
        <dbReference type="Google" id="ProtNLM"/>
    </source>
</evidence>
<protein>
    <recommendedName>
        <fullName evidence="3">MaoC-like domain-containing protein</fullName>
    </recommendedName>
</protein>
<accession>A0A9P6U7Z9</accession>
<keyword evidence="2" id="KW-1185">Reference proteome</keyword>
<evidence type="ECO:0000313" key="2">
    <source>
        <dbReference type="Proteomes" id="UP000807716"/>
    </source>
</evidence>
<dbReference type="PANTHER" id="PTHR28152:SF1">
    <property type="entry name" value="HYDROXYACYL-THIOESTER DEHYDRATASE TYPE 2, MITOCHONDRIAL"/>
    <property type="match status" value="1"/>
</dbReference>
<organism evidence="1 2">
    <name type="scientific">Actinomortierella ambigua</name>
    <dbReference type="NCBI Taxonomy" id="1343610"/>
    <lineage>
        <taxon>Eukaryota</taxon>
        <taxon>Fungi</taxon>
        <taxon>Fungi incertae sedis</taxon>
        <taxon>Mucoromycota</taxon>
        <taxon>Mortierellomycotina</taxon>
        <taxon>Mortierellomycetes</taxon>
        <taxon>Mortierellales</taxon>
        <taxon>Mortierellaceae</taxon>
        <taxon>Actinomortierella</taxon>
    </lineage>
</organism>
<dbReference type="EMBL" id="JAAAJB010000136">
    <property type="protein sequence ID" value="KAG0264547.1"/>
    <property type="molecule type" value="Genomic_DNA"/>
</dbReference>
<dbReference type="OrthoDB" id="3257538at2759"/>
<gene>
    <name evidence="1" type="ORF">DFQ27_001134</name>
</gene>
<reference evidence="1" key="1">
    <citation type="journal article" date="2020" name="Fungal Divers.">
        <title>Resolving the Mortierellaceae phylogeny through synthesis of multi-gene phylogenetics and phylogenomics.</title>
        <authorList>
            <person name="Vandepol N."/>
            <person name="Liber J."/>
            <person name="Desiro A."/>
            <person name="Na H."/>
            <person name="Kennedy M."/>
            <person name="Barry K."/>
            <person name="Grigoriev I.V."/>
            <person name="Miller A.N."/>
            <person name="O'Donnell K."/>
            <person name="Stajich J.E."/>
            <person name="Bonito G."/>
        </authorList>
    </citation>
    <scope>NUCLEOTIDE SEQUENCE</scope>
    <source>
        <strain evidence="1">BC1065</strain>
    </source>
</reference>
<dbReference type="GO" id="GO:0005739">
    <property type="term" value="C:mitochondrion"/>
    <property type="evidence" value="ECO:0007669"/>
    <property type="project" value="TreeGrafter"/>
</dbReference>
<comment type="caution">
    <text evidence="1">The sequence shown here is derived from an EMBL/GenBank/DDBJ whole genome shotgun (WGS) entry which is preliminary data.</text>
</comment>
<dbReference type="Gene3D" id="3.10.129.10">
    <property type="entry name" value="Hotdog Thioesterase"/>
    <property type="match status" value="1"/>
</dbReference>